<dbReference type="AlphaFoldDB" id="A0A6N2RBP8"/>
<name>A0A6N2RBP8_9BACT</name>
<dbReference type="RefSeq" id="WP_421731765.1">
    <property type="nucleotide sequence ID" value="NZ_CACRSK010000001.1"/>
</dbReference>
<organism evidence="1">
    <name type="scientific">Campylobacter ureolyticus</name>
    <dbReference type="NCBI Taxonomy" id="827"/>
    <lineage>
        <taxon>Bacteria</taxon>
        <taxon>Pseudomonadati</taxon>
        <taxon>Campylobacterota</taxon>
        <taxon>Epsilonproteobacteria</taxon>
        <taxon>Campylobacterales</taxon>
        <taxon>Campylobacteraceae</taxon>
        <taxon>Campylobacter</taxon>
    </lineage>
</organism>
<gene>
    <name evidence="1" type="ORF">CULFYP111_00307</name>
</gene>
<protein>
    <submittedName>
        <fullName evidence="1">Uncharacterized protein</fullName>
    </submittedName>
</protein>
<reference evidence="1" key="1">
    <citation type="submission" date="2019-11" db="EMBL/GenBank/DDBJ databases">
        <authorList>
            <person name="Feng L."/>
        </authorList>
    </citation>
    <scope>NUCLEOTIDE SEQUENCE</scope>
    <source>
        <strain evidence="1">CUreolyticusLFYP111</strain>
    </source>
</reference>
<proteinExistence type="predicted"/>
<accession>A0A6N2RBP8</accession>
<sequence>MQTITLQAEKSVIDEILEFIKDKNAKFIIEKDDDLSNLTFDEIKAEVKDTIEQIENGTMELYNQNEYKLLMDDLLKRLERDYKN</sequence>
<evidence type="ECO:0000313" key="1">
    <source>
        <dbReference type="EMBL" id="VYS77345.1"/>
    </source>
</evidence>
<dbReference type="EMBL" id="CACRSK010000001">
    <property type="protein sequence ID" value="VYS77345.1"/>
    <property type="molecule type" value="Genomic_DNA"/>
</dbReference>